<reference evidence="2" key="4">
    <citation type="journal article" date="2015" name="PLoS ONE">
        <title>Comprehensive Evaluation of Toxoplasma gondii VEG and Neospora caninum LIV Genomes with Tachyzoite Stage Transcriptome and Proteome Defines Novel Transcript Features.</title>
        <authorList>
            <person name="Ramaprasad A."/>
            <person name="Mourier T."/>
            <person name="Naeem R."/>
            <person name="Malas T.B."/>
            <person name="Moussa E."/>
            <person name="Panigrahi A."/>
            <person name="Vermont S.J."/>
            <person name="Otto T.D."/>
            <person name="Wastling J."/>
            <person name="Pain A."/>
        </authorList>
    </citation>
    <scope>NUCLEOTIDE SEQUENCE</scope>
    <source>
        <strain evidence="2">Liverpool</strain>
    </source>
</reference>
<dbReference type="AlphaFoldDB" id="F0VP17"/>
<dbReference type="EMBL" id="FR823392">
    <property type="protein sequence ID" value="CBZ55463.1"/>
    <property type="molecule type" value="Genomic_DNA"/>
</dbReference>
<name>F0VP17_NEOCL</name>
<dbReference type="EMBL" id="LN714486">
    <property type="protein sequence ID" value="CEL70200.1"/>
    <property type="molecule type" value="Genomic_DNA"/>
</dbReference>
<sequence length="203" mass="21651">MAAFSAALAATSPSSPSLALAGNAAEKDGFGCLHERAFSPALPAALPTSKELLSLLLQQQDWKNAAVFRGRDGTVLAATLPLTTEETRGLAAAFESDRYAAVGKGLQLRGQRYEVCCFHLPLIYGRRGSGANSEGIALVKGVGPDSEPLIALATYSLPVVSACVVPQLTTFFRTYLGFVPRVTVPPLYEKFRKEQHRQEGQGL</sequence>
<protein>
    <recommendedName>
        <fullName evidence="4">Profilin</fullName>
    </recommendedName>
</protein>
<keyword evidence="3" id="KW-1185">Reference proteome</keyword>
<gene>
    <name evidence="2" type="ORF">BN1204_058860</name>
    <name evidence="1" type="ORF">NCLIV_058860</name>
</gene>
<dbReference type="PANTHER" id="PTHR41752:SF1">
    <property type="entry name" value="PROFILIN"/>
    <property type="match status" value="1"/>
</dbReference>
<dbReference type="InterPro" id="IPR036140">
    <property type="entry name" value="PFN_sf"/>
</dbReference>
<dbReference type="eggNOG" id="ENOG502S34V">
    <property type="taxonomic scope" value="Eukaryota"/>
</dbReference>
<dbReference type="OMA" id="PPLIICR"/>
<accession>F0VP17</accession>
<evidence type="ECO:0008006" key="4">
    <source>
        <dbReference type="Google" id="ProtNLM"/>
    </source>
</evidence>
<evidence type="ECO:0000313" key="2">
    <source>
        <dbReference type="EMBL" id="CEL70200.1"/>
    </source>
</evidence>
<dbReference type="OrthoDB" id="10259541at2759"/>
<reference evidence="1" key="1">
    <citation type="submission" date="2011-02" db="EMBL/GenBank/DDBJ databases">
        <authorList>
            <person name="Aslett M."/>
        </authorList>
    </citation>
    <scope>NUCLEOTIDE SEQUENCE</scope>
    <source>
        <strain evidence="1">Liverpool</strain>
    </source>
</reference>
<dbReference type="InParanoid" id="F0VP17"/>
<proteinExistence type="predicted"/>
<dbReference type="GeneID" id="13440876"/>
<dbReference type="PANTHER" id="PTHR41752">
    <property type="entry name" value="PROFILIN"/>
    <property type="match status" value="1"/>
</dbReference>
<dbReference type="Proteomes" id="UP000007494">
    <property type="component" value="Chromosome XI"/>
</dbReference>
<dbReference type="RefSeq" id="XP_003885491.1">
    <property type="nucleotide sequence ID" value="XM_003885442.1"/>
</dbReference>
<reference evidence="1" key="2">
    <citation type="submission" date="2011-03" db="EMBL/GenBank/DDBJ databases">
        <title>Comparative genomics and transcriptomics of Neospora caninum and Toxoplasma gondii.</title>
        <authorList>
            <person name="Reid A.J."/>
            <person name="Sohal A."/>
            <person name="Harris D."/>
            <person name="Quail M."/>
            <person name="Sanders M."/>
            <person name="Berriman M."/>
            <person name="Wastling J.M."/>
            <person name="Pain A."/>
        </authorList>
    </citation>
    <scope>NUCLEOTIDE SEQUENCE</scope>
    <source>
        <strain evidence="1">Liverpool</strain>
    </source>
</reference>
<dbReference type="SUPFAM" id="SSF55770">
    <property type="entry name" value="Profilin (actin-binding protein)"/>
    <property type="match status" value="1"/>
</dbReference>
<dbReference type="VEuPathDB" id="ToxoDB:NCLIV_058860"/>
<dbReference type="Gene3D" id="3.30.450.30">
    <property type="entry name" value="Dynein light chain 2a, cytoplasmic"/>
    <property type="match status" value="1"/>
</dbReference>
<evidence type="ECO:0000313" key="3">
    <source>
        <dbReference type="Proteomes" id="UP000007494"/>
    </source>
</evidence>
<evidence type="ECO:0000313" key="1">
    <source>
        <dbReference type="EMBL" id="CBZ55463.1"/>
    </source>
</evidence>
<organism evidence="1 3">
    <name type="scientific">Neospora caninum (strain Liverpool)</name>
    <dbReference type="NCBI Taxonomy" id="572307"/>
    <lineage>
        <taxon>Eukaryota</taxon>
        <taxon>Sar</taxon>
        <taxon>Alveolata</taxon>
        <taxon>Apicomplexa</taxon>
        <taxon>Conoidasida</taxon>
        <taxon>Coccidia</taxon>
        <taxon>Eucoccidiorida</taxon>
        <taxon>Eimeriorina</taxon>
        <taxon>Sarcocystidae</taxon>
        <taxon>Neospora</taxon>
    </lineage>
</organism>
<reference evidence="3" key="3">
    <citation type="journal article" date="2012" name="PLoS Pathog.">
        <title>Comparative genomics of the apicomplexan parasites Toxoplasma gondii and Neospora caninum: Coccidia differing in host range and transmission strategy.</title>
        <authorList>
            <person name="Reid A.J."/>
            <person name="Vermont S.J."/>
            <person name="Cotton J.A."/>
            <person name="Harris D."/>
            <person name="Hill-Cawthorne G.A."/>
            <person name="Konen-Waisman S."/>
            <person name="Latham S.M."/>
            <person name="Mourier T."/>
            <person name="Norton R."/>
            <person name="Quail M.A."/>
            <person name="Sanders M."/>
            <person name="Shanmugam D."/>
            <person name="Sohal A."/>
            <person name="Wasmuth J.D."/>
            <person name="Brunk B."/>
            <person name="Grigg M.E."/>
            <person name="Howard J.C."/>
            <person name="Parkinson J."/>
            <person name="Roos D.S."/>
            <person name="Trees A.J."/>
            <person name="Berriman M."/>
            <person name="Pain A."/>
            <person name="Wastling J.M."/>
        </authorList>
    </citation>
    <scope>NUCLEOTIDE SEQUENCE [LARGE SCALE GENOMIC DNA]</scope>
    <source>
        <strain evidence="3">Liverpool</strain>
    </source>
</reference>